<protein>
    <recommendedName>
        <fullName evidence="3">Lipoprotein</fullName>
    </recommendedName>
</protein>
<keyword evidence="2" id="KW-1185">Reference proteome</keyword>
<dbReference type="HOGENOM" id="CLU_972438_0_0_7"/>
<dbReference type="AlphaFoldDB" id="E1WZ52"/>
<dbReference type="Proteomes" id="UP000008963">
    <property type="component" value="Chromosome"/>
</dbReference>
<sequence length="286" mass="32202">MRKIVILVTLLIAGCKDYQSNPYVPMSRDYKPRNAHEDLSQQLYYGDADFSSSLNSFMSGPTSQTFFTRADVQSSNCSDVYDFSNVGGSDEAMNGFPLTMADDNAGSIKGEPQILWDECQGIESNYDDGAQSSTCKRRKMSKEFFGFFDKSFGKCVQVAAKGFGQSGDAEVEAIKFSHAGISGDTRHSNRSYHSVNRAIDIRTIAFKQGDKVVRLKVSDQKKSPSKEFFEQFRKCWHEQIVSYKSNCPGNEPKGSIGHEDHNHQHHLHLSLPYCPRTFKGSRYYVK</sequence>
<proteinExistence type="predicted"/>
<evidence type="ECO:0000313" key="1">
    <source>
        <dbReference type="EMBL" id="CBW26149.1"/>
    </source>
</evidence>
<dbReference type="PROSITE" id="PS51257">
    <property type="entry name" value="PROKAR_LIPOPROTEIN"/>
    <property type="match status" value="1"/>
</dbReference>
<name>E1WZ52_HALMS</name>
<reference evidence="2" key="1">
    <citation type="journal article" date="2013" name="ISME J.">
        <title>A small predatory core genome in the divergent marine Bacteriovorax marinus SJ and the terrestrial Bdellovibrio bacteriovorus.</title>
        <authorList>
            <person name="Crossman L.C."/>
            <person name="Chen H."/>
            <person name="Cerdeno-Tarraga A.M."/>
            <person name="Brooks K."/>
            <person name="Quail M.A."/>
            <person name="Pineiro S.A."/>
            <person name="Hobley L."/>
            <person name="Sockett R.E."/>
            <person name="Bentley S.D."/>
            <person name="Parkhill J."/>
            <person name="Williams H.N."/>
            <person name="Stine O.C."/>
        </authorList>
    </citation>
    <scope>NUCLEOTIDE SEQUENCE [LARGE SCALE GENOMIC DNA]</scope>
    <source>
        <strain evidence="2">ATCC BAA-682 / DSM 15412 / SJ</strain>
    </source>
</reference>
<dbReference type="OrthoDB" id="9809788at2"/>
<evidence type="ECO:0000313" key="2">
    <source>
        <dbReference type="Proteomes" id="UP000008963"/>
    </source>
</evidence>
<gene>
    <name evidence="1" type="ordered locus">BMS_1275</name>
</gene>
<dbReference type="EMBL" id="FQ312005">
    <property type="protein sequence ID" value="CBW26149.1"/>
    <property type="molecule type" value="Genomic_DNA"/>
</dbReference>
<organism evidence="1 2">
    <name type="scientific">Halobacteriovorax marinus (strain ATCC BAA-682 / DSM 15412 / SJ)</name>
    <name type="common">Bacteriovorax marinus</name>
    <dbReference type="NCBI Taxonomy" id="862908"/>
    <lineage>
        <taxon>Bacteria</taxon>
        <taxon>Pseudomonadati</taxon>
        <taxon>Bdellovibrionota</taxon>
        <taxon>Bacteriovoracia</taxon>
        <taxon>Bacteriovoracales</taxon>
        <taxon>Halobacteriovoraceae</taxon>
        <taxon>Halobacteriovorax</taxon>
    </lineage>
</organism>
<evidence type="ECO:0008006" key="3">
    <source>
        <dbReference type="Google" id="ProtNLM"/>
    </source>
</evidence>
<accession>E1WZ52</accession>
<dbReference type="PATRIC" id="fig|862908.3.peg.1214"/>
<dbReference type="KEGG" id="bmx:BMS_1275"/>